<sequence>MSGAGWKNQTVTSFILVVLLPFEDRQSLTLSSRLEYNGMIWAHCSLLLPGSSDSPASASQVAEIRGTQHHTLPIFVFLVEMGFRYVGQAGVKLLTSGDLPAWPSQNAGIAGMSHHAWPFFPFLIDFICVLL</sequence>
<dbReference type="PANTHER" id="PTHR12138:SF162">
    <property type="entry name" value="CHROMOSOME UNDETERMINED SCAFFOLD_275, WHOLE GENOME SHOTGUN SEQUENCE"/>
    <property type="match status" value="1"/>
</dbReference>
<dbReference type="GeneTree" id="ENSGT01150000286943"/>
<dbReference type="PRINTS" id="PR02045">
    <property type="entry name" value="F138DOMAIN"/>
</dbReference>
<keyword evidence="2" id="KW-1185">Reference proteome</keyword>
<dbReference type="InParanoid" id="A0A5F4W9P5"/>
<dbReference type="Bgee" id="ENSCJAG00000052461">
    <property type="expression patterns" value="Expressed in testis and 5 other cell types or tissues"/>
</dbReference>
<reference evidence="1" key="1">
    <citation type="submission" date="2009-03" db="EMBL/GenBank/DDBJ databases">
        <authorList>
            <person name="Warren W."/>
            <person name="Ye L."/>
            <person name="Minx P."/>
            <person name="Worley K."/>
            <person name="Gibbs R."/>
            <person name="Wilson R.K."/>
        </authorList>
    </citation>
    <scope>NUCLEOTIDE SEQUENCE [LARGE SCALE GENOMIC DNA]</scope>
</reference>
<dbReference type="PANTHER" id="PTHR12138">
    <property type="entry name" value="PRIMATE-EXPANDED PROTEIN FAMILY"/>
    <property type="match status" value="1"/>
</dbReference>
<dbReference type="AlphaFoldDB" id="A0A5F4W9P5"/>
<accession>A0A5F4W9P5</accession>
<reference evidence="1" key="2">
    <citation type="submission" date="2025-08" db="UniProtKB">
        <authorList>
            <consortium name="Ensembl"/>
        </authorList>
    </citation>
    <scope>IDENTIFICATION</scope>
</reference>
<evidence type="ECO:0000313" key="2">
    <source>
        <dbReference type="Proteomes" id="UP000008225"/>
    </source>
</evidence>
<reference evidence="1" key="3">
    <citation type="submission" date="2025-09" db="UniProtKB">
        <authorList>
            <consortium name="Ensembl"/>
        </authorList>
    </citation>
    <scope>IDENTIFICATION</scope>
</reference>
<dbReference type="Proteomes" id="UP000008225">
    <property type="component" value="Chromosome 1"/>
</dbReference>
<name>A0A5F4W9P5_CALJA</name>
<dbReference type="Ensembl" id="ENSCJAT00000100722.2">
    <property type="protein sequence ID" value="ENSCJAP00000074406.2"/>
    <property type="gene ID" value="ENSCJAG00000052461.2"/>
</dbReference>
<proteinExistence type="predicted"/>
<evidence type="ECO:0000313" key="1">
    <source>
        <dbReference type="Ensembl" id="ENSCJAP00000074406.2"/>
    </source>
</evidence>
<organism evidence="1 2">
    <name type="scientific">Callithrix jacchus</name>
    <name type="common">White-tufted-ear marmoset</name>
    <name type="synonym">Simia Jacchus</name>
    <dbReference type="NCBI Taxonomy" id="9483"/>
    <lineage>
        <taxon>Eukaryota</taxon>
        <taxon>Metazoa</taxon>
        <taxon>Chordata</taxon>
        <taxon>Craniata</taxon>
        <taxon>Vertebrata</taxon>
        <taxon>Euteleostomi</taxon>
        <taxon>Mammalia</taxon>
        <taxon>Eutheria</taxon>
        <taxon>Euarchontoglires</taxon>
        <taxon>Primates</taxon>
        <taxon>Haplorrhini</taxon>
        <taxon>Platyrrhini</taxon>
        <taxon>Cebidae</taxon>
        <taxon>Callitrichinae</taxon>
        <taxon>Callithrix</taxon>
        <taxon>Callithrix</taxon>
    </lineage>
</organism>
<protein>
    <submittedName>
        <fullName evidence="1">Uncharacterized protein</fullName>
    </submittedName>
</protein>